<evidence type="ECO:0000256" key="3">
    <source>
        <dbReference type="ARBA" id="ARBA00005179"/>
    </source>
</evidence>
<dbReference type="PANTHER" id="PTHR46300:SF7">
    <property type="entry name" value="P450, PUTATIVE (EUROFUNG)-RELATED"/>
    <property type="match status" value="1"/>
</dbReference>
<proteinExistence type="inferred from homology"/>
<keyword evidence="12" id="KW-0472">Membrane</keyword>
<reference evidence="14 15" key="1">
    <citation type="journal article" date="2012" name="Appl. Environ. Microbiol.">
        <title>Short-read sequencing for genomic analysis of the brown rot fungus Fibroporia radiculosa.</title>
        <authorList>
            <person name="Tang J.D."/>
            <person name="Perkins A.D."/>
            <person name="Sonstegard T.S."/>
            <person name="Schroeder S.G."/>
            <person name="Burgess S.C."/>
            <person name="Diehl S.V."/>
        </authorList>
    </citation>
    <scope>NUCLEOTIDE SEQUENCE [LARGE SCALE GENOMIC DNA]</scope>
    <source>
        <strain evidence="14 15">TFFH 294</strain>
    </source>
</reference>
<comment type="pathway">
    <text evidence="3">Secondary metabolite biosynthesis.</text>
</comment>
<dbReference type="InterPro" id="IPR050364">
    <property type="entry name" value="Cytochrome_P450_fung"/>
</dbReference>
<dbReference type="PANTHER" id="PTHR46300">
    <property type="entry name" value="P450, PUTATIVE (EUROFUNG)-RELATED-RELATED"/>
    <property type="match status" value="1"/>
</dbReference>
<evidence type="ECO:0000256" key="4">
    <source>
        <dbReference type="ARBA" id="ARBA00010617"/>
    </source>
</evidence>
<dbReference type="Proteomes" id="UP000006352">
    <property type="component" value="Unassembled WGS sequence"/>
</dbReference>
<dbReference type="InterPro" id="IPR002401">
    <property type="entry name" value="Cyt_P450_E_grp-I"/>
</dbReference>
<evidence type="ECO:0000256" key="7">
    <source>
        <dbReference type="ARBA" id="ARBA00022723"/>
    </source>
</evidence>
<dbReference type="RefSeq" id="XP_012180485.1">
    <property type="nucleotide sequence ID" value="XM_012325095.1"/>
</dbReference>
<dbReference type="HOGENOM" id="CLU_001570_2_3_1"/>
<keyword evidence="15" id="KW-1185">Reference proteome</keyword>
<evidence type="ECO:0000256" key="10">
    <source>
        <dbReference type="ARBA" id="ARBA00023004"/>
    </source>
</evidence>
<dbReference type="Gene3D" id="1.10.630.10">
    <property type="entry name" value="Cytochrome P450"/>
    <property type="match status" value="1"/>
</dbReference>
<dbReference type="GeneID" id="24096113"/>
<keyword evidence="10 13" id="KW-0408">Iron</keyword>
<keyword evidence="9" id="KW-0560">Oxidoreductase</keyword>
<evidence type="ECO:0000256" key="9">
    <source>
        <dbReference type="ARBA" id="ARBA00023002"/>
    </source>
</evidence>
<dbReference type="PRINTS" id="PR00463">
    <property type="entry name" value="EP450I"/>
</dbReference>
<dbReference type="GO" id="GO:0020037">
    <property type="term" value="F:heme binding"/>
    <property type="evidence" value="ECO:0007669"/>
    <property type="project" value="InterPro"/>
</dbReference>
<dbReference type="AlphaFoldDB" id="J4HVW1"/>
<dbReference type="STRING" id="599839.J4HVW1"/>
<dbReference type="GO" id="GO:0005506">
    <property type="term" value="F:iron ion binding"/>
    <property type="evidence" value="ECO:0007669"/>
    <property type="project" value="InterPro"/>
</dbReference>
<dbReference type="EMBL" id="HE797023">
    <property type="protein sequence ID" value="CCM01202.1"/>
    <property type="molecule type" value="Genomic_DNA"/>
</dbReference>
<keyword evidence="5 13" id="KW-0349">Heme</keyword>
<comment type="cofactor">
    <cofactor evidence="1 13">
        <name>heme</name>
        <dbReference type="ChEBI" id="CHEBI:30413"/>
    </cofactor>
</comment>
<keyword evidence="11" id="KW-0503">Monooxygenase</keyword>
<evidence type="ECO:0000313" key="15">
    <source>
        <dbReference type="Proteomes" id="UP000006352"/>
    </source>
</evidence>
<dbReference type="InterPro" id="IPR001128">
    <property type="entry name" value="Cyt_P450"/>
</dbReference>
<dbReference type="InterPro" id="IPR036396">
    <property type="entry name" value="Cyt_P450_sf"/>
</dbReference>
<evidence type="ECO:0000256" key="6">
    <source>
        <dbReference type="ARBA" id="ARBA00022692"/>
    </source>
</evidence>
<sequence>MITLSALSLLDCAVVALTVILLKNVITGKRKGALPPGPKGWPIIGNALGMPTSHHWKTFTEWSEKWGEMTSFTIFGQPMVMLNSLEHAVELLNRRSTLYSDRPILLVAGKLVGWDQVITLAPYGAQHREHRRLLSRWAGTRSSVMRFAPIFEREVTKMIVRLAHQPDGLVEELKKMAGAIILDITYGYRVQNDDDPLVRVVDLAAANFSELTTPGACLADTFPILNYVPAWMPGAGWKRRAFAAARDTHSMLEIPYAMVMEQMAAGSAIHSFTSDSLEEKSSEEHHNNVKSAAGVMYAAGAATSVATMHSFFLAMICFPEVQKKAQLEIEAVVGTDRLPTLADRDSLPFVNALCTELHRWNPALPLGVTHRLIEDDVYEGYHFPKGTLFTVNVWKILHDSVNYKDPLEFNPDRFIASGEKESELDPRNVMFGFGRRVCTGIHLADATLFMACTRTLAIFNLSKPIENGRVIEPVVEYQTGTISHPPLFKCAITPRSAKAEALLHSLEVEALQE</sequence>
<evidence type="ECO:0000256" key="11">
    <source>
        <dbReference type="ARBA" id="ARBA00023033"/>
    </source>
</evidence>
<dbReference type="SUPFAM" id="SSF48264">
    <property type="entry name" value="Cytochrome P450"/>
    <property type="match status" value="1"/>
</dbReference>
<name>J4HVW1_9APHY</name>
<keyword evidence="6" id="KW-0812">Transmembrane</keyword>
<dbReference type="OrthoDB" id="2789670at2759"/>
<dbReference type="Pfam" id="PF00067">
    <property type="entry name" value="p450"/>
    <property type="match status" value="1"/>
</dbReference>
<protein>
    <recommendedName>
        <fullName evidence="16">Cytochrome P450</fullName>
    </recommendedName>
</protein>
<keyword evidence="7 13" id="KW-0479">Metal-binding</keyword>
<keyword evidence="8" id="KW-1133">Transmembrane helix</keyword>
<feature type="binding site" description="axial binding residue" evidence="13">
    <location>
        <position position="438"/>
    </location>
    <ligand>
        <name>heme</name>
        <dbReference type="ChEBI" id="CHEBI:30413"/>
    </ligand>
    <ligandPart>
        <name>Fe</name>
        <dbReference type="ChEBI" id="CHEBI:18248"/>
    </ligandPart>
</feature>
<evidence type="ECO:0000256" key="8">
    <source>
        <dbReference type="ARBA" id="ARBA00022989"/>
    </source>
</evidence>
<accession>J4HVW1</accession>
<evidence type="ECO:0008006" key="16">
    <source>
        <dbReference type="Google" id="ProtNLM"/>
    </source>
</evidence>
<gene>
    <name evidence="14" type="ORF">FIBRA_03250</name>
</gene>
<dbReference type="InParanoid" id="J4HVW1"/>
<dbReference type="GO" id="GO:0016020">
    <property type="term" value="C:membrane"/>
    <property type="evidence" value="ECO:0007669"/>
    <property type="project" value="UniProtKB-SubCell"/>
</dbReference>
<evidence type="ECO:0000313" key="14">
    <source>
        <dbReference type="EMBL" id="CCM01202.1"/>
    </source>
</evidence>
<dbReference type="CDD" id="cd11065">
    <property type="entry name" value="CYP64-like"/>
    <property type="match status" value="1"/>
</dbReference>
<evidence type="ECO:0000256" key="1">
    <source>
        <dbReference type="ARBA" id="ARBA00001971"/>
    </source>
</evidence>
<organism evidence="14 15">
    <name type="scientific">Fibroporia radiculosa</name>
    <dbReference type="NCBI Taxonomy" id="599839"/>
    <lineage>
        <taxon>Eukaryota</taxon>
        <taxon>Fungi</taxon>
        <taxon>Dikarya</taxon>
        <taxon>Basidiomycota</taxon>
        <taxon>Agaricomycotina</taxon>
        <taxon>Agaricomycetes</taxon>
        <taxon>Polyporales</taxon>
        <taxon>Fibroporiaceae</taxon>
        <taxon>Fibroporia</taxon>
    </lineage>
</organism>
<evidence type="ECO:0000256" key="13">
    <source>
        <dbReference type="PIRSR" id="PIRSR602401-1"/>
    </source>
</evidence>
<comment type="similarity">
    <text evidence="4">Belongs to the cytochrome P450 family.</text>
</comment>
<evidence type="ECO:0000256" key="12">
    <source>
        <dbReference type="ARBA" id="ARBA00023136"/>
    </source>
</evidence>
<dbReference type="GO" id="GO:0004497">
    <property type="term" value="F:monooxygenase activity"/>
    <property type="evidence" value="ECO:0007669"/>
    <property type="project" value="UniProtKB-KW"/>
</dbReference>
<dbReference type="GO" id="GO:0016705">
    <property type="term" value="F:oxidoreductase activity, acting on paired donors, with incorporation or reduction of molecular oxygen"/>
    <property type="evidence" value="ECO:0007669"/>
    <property type="project" value="InterPro"/>
</dbReference>
<evidence type="ECO:0000256" key="2">
    <source>
        <dbReference type="ARBA" id="ARBA00004167"/>
    </source>
</evidence>
<evidence type="ECO:0000256" key="5">
    <source>
        <dbReference type="ARBA" id="ARBA00022617"/>
    </source>
</evidence>
<comment type="subcellular location">
    <subcellularLocation>
        <location evidence="2">Membrane</location>
        <topology evidence="2">Single-pass membrane protein</topology>
    </subcellularLocation>
</comment>